<dbReference type="Proteomes" id="UP000546701">
    <property type="component" value="Unassembled WGS sequence"/>
</dbReference>
<evidence type="ECO:0000313" key="2">
    <source>
        <dbReference type="EMBL" id="MBB5730462.1"/>
    </source>
</evidence>
<organism evidence="2 3">
    <name type="scientific">Sphingomonas prati</name>
    <dbReference type="NCBI Taxonomy" id="1843237"/>
    <lineage>
        <taxon>Bacteria</taxon>
        <taxon>Pseudomonadati</taxon>
        <taxon>Pseudomonadota</taxon>
        <taxon>Alphaproteobacteria</taxon>
        <taxon>Sphingomonadales</taxon>
        <taxon>Sphingomonadaceae</taxon>
        <taxon>Sphingomonas</taxon>
    </lineage>
</organism>
<evidence type="ECO:0000256" key="1">
    <source>
        <dbReference type="SAM" id="MobiDB-lite"/>
    </source>
</evidence>
<keyword evidence="3" id="KW-1185">Reference proteome</keyword>
<name>A0A7W9BUQ1_9SPHN</name>
<sequence>MTHIENDPDPVANELDEIHEQATPGAVGETKKSDALIPAADPKERGAPPSIDEGDPATTADASGTSETD</sequence>
<dbReference type="EMBL" id="JACIJR010000007">
    <property type="protein sequence ID" value="MBB5730462.1"/>
    <property type="molecule type" value="Genomic_DNA"/>
</dbReference>
<gene>
    <name evidence="2" type="ORF">FHS99_002965</name>
</gene>
<dbReference type="AlphaFoldDB" id="A0A7W9BUQ1"/>
<dbReference type="RefSeq" id="WP_157177018.1">
    <property type="nucleotide sequence ID" value="NZ_BMJP01000005.1"/>
</dbReference>
<feature type="region of interest" description="Disordered" evidence="1">
    <location>
        <begin position="1"/>
        <end position="69"/>
    </location>
</feature>
<accession>A0A7W9BUQ1</accession>
<evidence type="ECO:0000313" key="3">
    <source>
        <dbReference type="Proteomes" id="UP000546701"/>
    </source>
</evidence>
<protein>
    <submittedName>
        <fullName evidence="2">Uncharacterized protein</fullName>
    </submittedName>
</protein>
<reference evidence="2 3" key="1">
    <citation type="submission" date="2020-08" db="EMBL/GenBank/DDBJ databases">
        <title>Genomic Encyclopedia of Type Strains, Phase IV (KMG-IV): sequencing the most valuable type-strain genomes for metagenomic binning, comparative biology and taxonomic classification.</title>
        <authorList>
            <person name="Goeker M."/>
        </authorList>
    </citation>
    <scope>NUCLEOTIDE SEQUENCE [LARGE SCALE GENOMIC DNA]</scope>
    <source>
        <strain evidence="2 3">DSM 103336</strain>
    </source>
</reference>
<proteinExistence type="predicted"/>
<comment type="caution">
    <text evidence="2">The sequence shown here is derived from an EMBL/GenBank/DDBJ whole genome shotgun (WGS) entry which is preliminary data.</text>
</comment>
<feature type="compositionally biased region" description="Polar residues" evidence="1">
    <location>
        <begin position="60"/>
        <end position="69"/>
    </location>
</feature>